<evidence type="ECO:0000313" key="1">
    <source>
        <dbReference type="EMBL" id="MCR0982462.1"/>
    </source>
</evidence>
<proteinExistence type="predicted"/>
<dbReference type="RefSeq" id="WP_257716130.1">
    <property type="nucleotide sequence ID" value="NZ_JANJOU010000007.1"/>
</dbReference>
<name>A0ABT1X2Y2_9PROT</name>
<gene>
    <name evidence="1" type="ORF">NRP21_10410</name>
</gene>
<protein>
    <submittedName>
        <fullName evidence="1">Uncharacterized protein</fullName>
    </submittedName>
</protein>
<organism evidence="1 2">
    <name type="scientific">Roseomonas populi</name>
    <dbReference type="NCBI Taxonomy" id="3121582"/>
    <lineage>
        <taxon>Bacteria</taxon>
        <taxon>Pseudomonadati</taxon>
        <taxon>Pseudomonadota</taxon>
        <taxon>Alphaproteobacteria</taxon>
        <taxon>Acetobacterales</taxon>
        <taxon>Roseomonadaceae</taxon>
        <taxon>Roseomonas</taxon>
    </lineage>
</organism>
<dbReference type="EMBL" id="JANJOU010000007">
    <property type="protein sequence ID" value="MCR0982462.1"/>
    <property type="molecule type" value="Genomic_DNA"/>
</dbReference>
<reference evidence="1 2" key="1">
    <citation type="submission" date="2022-06" db="EMBL/GenBank/DDBJ databases">
        <title>Roseomonas CN29.</title>
        <authorList>
            <person name="Cheng Y."/>
            <person name="He X."/>
        </authorList>
    </citation>
    <scope>NUCLEOTIDE SEQUENCE [LARGE SCALE GENOMIC DNA]</scope>
    <source>
        <strain evidence="1 2">CN29</strain>
    </source>
</reference>
<accession>A0ABT1X2Y2</accession>
<keyword evidence="2" id="KW-1185">Reference proteome</keyword>
<comment type="caution">
    <text evidence="1">The sequence shown here is derived from an EMBL/GenBank/DDBJ whole genome shotgun (WGS) entry which is preliminary data.</text>
</comment>
<sequence>MASAGYPRRIVFTGDVLRPGEAAFRPGQTENILWFHRLVRAQAAAAARCEVSAVTWGKGIDTPALYGLWGAEKSWRGWAQIFDAGFAPEGVLAAMERAFGDSVVIGFELAESMKRIFSLLGIPFIDFSVHPLRFLDDVFFAVQTNDAAVFEAMLPDHTEDGAFYGAAGLLAASALKARPELRLRGETLLVGQTRVDRSLVRGGRLVDLSDFAPALHAAVGEGRATFKPHPYANTDFGALAAGLSFRALHLTQENIYALMAAEGLRRVVGVSSSALLEARYFGLEAVILHESPFDIPDSRREAAPGQHLSVVDAWGETDFWRRILAPLMPVTRLDGQGFRRPPNALRTSLRNFWGFNELTTDFQVQLARGAA</sequence>
<dbReference type="Proteomes" id="UP001524642">
    <property type="component" value="Unassembled WGS sequence"/>
</dbReference>
<evidence type="ECO:0000313" key="2">
    <source>
        <dbReference type="Proteomes" id="UP001524642"/>
    </source>
</evidence>